<reference evidence="3" key="1">
    <citation type="submission" date="2021-07" db="EMBL/GenBank/DDBJ databases">
        <title>Roseobacter insulae sp. nov., isolated from a tidal flat.</title>
        <authorList>
            <person name="Park S."/>
            <person name="Yoon J.-H."/>
        </authorList>
    </citation>
    <scope>NUCLEOTIDE SEQUENCE</scope>
    <source>
        <strain evidence="3">YSTF-M11</strain>
    </source>
</reference>
<feature type="modified residue" description="4-aspartylphosphate" evidence="1">
    <location>
        <position position="67"/>
    </location>
</feature>
<dbReference type="PROSITE" id="PS50110">
    <property type="entry name" value="RESPONSE_REGULATORY"/>
    <property type="match status" value="1"/>
</dbReference>
<organism evidence="3 4">
    <name type="scientific">Roseobacter insulae</name>
    <dbReference type="NCBI Taxonomy" id="2859783"/>
    <lineage>
        <taxon>Bacteria</taxon>
        <taxon>Pseudomonadati</taxon>
        <taxon>Pseudomonadota</taxon>
        <taxon>Alphaproteobacteria</taxon>
        <taxon>Rhodobacterales</taxon>
        <taxon>Roseobacteraceae</taxon>
        <taxon>Roseobacter</taxon>
    </lineage>
</organism>
<dbReference type="Pfam" id="PF00072">
    <property type="entry name" value="Response_reg"/>
    <property type="match status" value="1"/>
</dbReference>
<sequence>MTSDAPSLKRVLLVDDDKVTNLMHGRMIKRTGLVDRIDVATDGVAALDYLKETAARGETLPELILLDINMPRMGGFEFLEHYAALPAHIQSPKTIIIMLSTSVLRADHERAEKDRNVHRFMCKPATPEDFESFVAEYQDVMSS</sequence>
<feature type="domain" description="Response regulatory" evidence="2">
    <location>
        <begin position="10"/>
        <end position="138"/>
    </location>
</feature>
<proteinExistence type="predicted"/>
<gene>
    <name evidence="3" type="ORF">KX928_22100</name>
</gene>
<dbReference type="SMART" id="SM00448">
    <property type="entry name" value="REC"/>
    <property type="match status" value="1"/>
</dbReference>
<accession>A0A9X1K2P6</accession>
<dbReference type="InterPro" id="IPR001789">
    <property type="entry name" value="Sig_transdc_resp-reg_receiver"/>
</dbReference>
<dbReference type="PANTHER" id="PTHR44520:SF2">
    <property type="entry name" value="RESPONSE REGULATOR RCP1"/>
    <property type="match status" value="1"/>
</dbReference>
<protein>
    <submittedName>
        <fullName evidence="3">Response regulator</fullName>
    </submittedName>
</protein>
<dbReference type="EMBL" id="JAHXDN010000008">
    <property type="protein sequence ID" value="MBW4710489.1"/>
    <property type="molecule type" value="Genomic_DNA"/>
</dbReference>
<dbReference type="Proteomes" id="UP001138661">
    <property type="component" value="Unassembled WGS sequence"/>
</dbReference>
<dbReference type="PANTHER" id="PTHR44520">
    <property type="entry name" value="RESPONSE REGULATOR RCP1-RELATED"/>
    <property type="match status" value="1"/>
</dbReference>
<dbReference type="GO" id="GO:0000160">
    <property type="term" value="P:phosphorelay signal transduction system"/>
    <property type="evidence" value="ECO:0007669"/>
    <property type="project" value="InterPro"/>
</dbReference>
<keyword evidence="4" id="KW-1185">Reference proteome</keyword>
<dbReference type="InterPro" id="IPR052893">
    <property type="entry name" value="TCS_response_regulator"/>
</dbReference>
<evidence type="ECO:0000313" key="4">
    <source>
        <dbReference type="Proteomes" id="UP001138661"/>
    </source>
</evidence>
<name>A0A9X1K2P6_9RHOB</name>
<comment type="caution">
    <text evidence="3">The sequence shown here is derived from an EMBL/GenBank/DDBJ whole genome shotgun (WGS) entry which is preliminary data.</text>
</comment>
<evidence type="ECO:0000256" key="1">
    <source>
        <dbReference type="PROSITE-ProRule" id="PRU00169"/>
    </source>
</evidence>
<evidence type="ECO:0000313" key="3">
    <source>
        <dbReference type="EMBL" id="MBW4710489.1"/>
    </source>
</evidence>
<dbReference type="RefSeq" id="WP_219507112.1">
    <property type="nucleotide sequence ID" value="NZ_JAHXDN010000008.1"/>
</dbReference>
<keyword evidence="1" id="KW-0597">Phosphoprotein</keyword>
<evidence type="ECO:0000259" key="2">
    <source>
        <dbReference type="PROSITE" id="PS50110"/>
    </source>
</evidence>
<dbReference type="AlphaFoldDB" id="A0A9X1K2P6"/>